<keyword evidence="1" id="KW-0472">Membrane</keyword>
<feature type="transmembrane region" description="Helical" evidence="1">
    <location>
        <begin position="73"/>
        <end position="90"/>
    </location>
</feature>
<dbReference type="EMBL" id="MGFR01000001">
    <property type="protein sequence ID" value="OGM10157.1"/>
    <property type="molecule type" value="Genomic_DNA"/>
</dbReference>
<protein>
    <submittedName>
        <fullName evidence="2">Uncharacterized protein</fullName>
    </submittedName>
</protein>
<sequence>MLAQLDSSALQDLEETASPNFAGGKIGDIITNLLPYLFAGAGLLLLLFLLYGGISLMLSRGDPKAVQSAKDKITGAIVGFVIVFFAYWIVQIVGKILGIESIVQIF</sequence>
<dbReference type="InterPro" id="IPR043993">
    <property type="entry name" value="T4SS_pilin"/>
</dbReference>
<keyword evidence="1" id="KW-1133">Transmembrane helix</keyword>
<dbReference type="STRING" id="1802479.A2Y68_01825"/>
<dbReference type="Pfam" id="PF18895">
    <property type="entry name" value="T4SS_pilin"/>
    <property type="match status" value="1"/>
</dbReference>
<feature type="transmembrane region" description="Helical" evidence="1">
    <location>
        <begin position="33"/>
        <end position="52"/>
    </location>
</feature>
<name>A0A1F7X571_9BACT</name>
<keyword evidence="1" id="KW-0812">Transmembrane</keyword>
<accession>A0A1F7X571</accession>
<proteinExistence type="predicted"/>
<dbReference type="AlphaFoldDB" id="A0A1F7X571"/>
<dbReference type="Proteomes" id="UP000176778">
    <property type="component" value="Unassembled WGS sequence"/>
</dbReference>
<organism evidence="2 3">
    <name type="scientific">Candidatus Woesebacteria bacterium RBG_13_46_13</name>
    <dbReference type="NCBI Taxonomy" id="1802479"/>
    <lineage>
        <taxon>Bacteria</taxon>
        <taxon>Candidatus Woeseibacteriota</taxon>
    </lineage>
</organism>
<reference evidence="2 3" key="1">
    <citation type="journal article" date="2016" name="Nat. Commun.">
        <title>Thousands of microbial genomes shed light on interconnected biogeochemical processes in an aquifer system.</title>
        <authorList>
            <person name="Anantharaman K."/>
            <person name="Brown C.T."/>
            <person name="Hug L.A."/>
            <person name="Sharon I."/>
            <person name="Castelle C.J."/>
            <person name="Probst A.J."/>
            <person name="Thomas B.C."/>
            <person name="Singh A."/>
            <person name="Wilkins M.J."/>
            <person name="Karaoz U."/>
            <person name="Brodie E.L."/>
            <person name="Williams K.H."/>
            <person name="Hubbard S.S."/>
            <person name="Banfield J.F."/>
        </authorList>
    </citation>
    <scope>NUCLEOTIDE SEQUENCE [LARGE SCALE GENOMIC DNA]</scope>
</reference>
<comment type="caution">
    <text evidence="2">The sequence shown here is derived from an EMBL/GenBank/DDBJ whole genome shotgun (WGS) entry which is preliminary data.</text>
</comment>
<evidence type="ECO:0000256" key="1">
    <source>
        <dbReference type="SAM" id="Phobius"/>
    </source>
</evidence>
<evidence type="ECO:0000313" key="3">
    <source>
        <dbReference type="Proteomes" id="UP000176778"/>
    </source>
</evidence>
<evidence type="ECO:0000313" key="2">
    <source>
        <dbReference type="EMBL" id="OGM10157.1"/>
    </source>
</evidence>
<gene>
    <name evidence="2" type="ORF">A2Y68_01825</name>
</gene>